<dbReference type="InterPro" id="IPR000111">
    <property type="entry name" value="Glyco_hydro_27/36_CS"/>
</dbReference>
<organism evidence="10 11">
    <name type="scientific">Streptomyces triticirhizae</name>
    <dbReference type="NCBI Taxonomy" id="2483353"/>
    <lineage>
        <taxon>Bacteria</taxon>
        <taxon>Bacillati</taxon>
        <taxon>Actinomycetota</taxon>
        <taxon>Actinomycetes</taxon>
        <taxon>Kitasatosporales</taxon>
        <taxon>Streptomycetaceae</taxon>
        <taxon>Streptomyces</taxon>
    </lineage>
</organism>
<comment type="caution">
    <text evidence="10">The sequence shown here is derived from an EMBL/GenBank/DDBJ whole genome shotgun (WGS) entry which is preliminary data.</text>
</comment>
<dbReference type="InterPro" id="IPR031705">
    <property type="entry name" value="Glyco_hydro_36_C"/>
</dbReference>
<dbReference type="RefSeq" id="WP_122184771.1">
    <property type="nucleotide sequence ID" value="NZ_RFFJ01000094.1"/>
</dbReference>
<dbReference type="Gene3D" id="2.70.98.60">
    <property type="entry name" value="alpha-galactosidase from lactobacil brevis"/>
    <property type="match status" value="1"/>
</dbReference>
<evidence type="ECO:0000256" key="6">
    <source>
        <dbReference type="PIRSR" id="PIRSR005536-1"/>
    </source>
</evidence>
<dbReference type="Pfam" id="PF16874">
    <property type="entry name" value="Glyco_hydro_36C"/>
    <property type="match status" value="1"/>
</dbReference>
<dbReference type="CDD" id="cd14791">
    <property type="entry name" value="GH36"/>
    <property type="match status" value="1"/>
</dbReference>
<dbReference type="InterPro" id="IPR038417">
    <property type="entry name" value="Alpga-gal_N_sf"/>
</dbReference>
<evidence type="ECO:0000313" key="10">
    <source>
        <dbReference type="EMBL" id="RMI38288.1"/>
    </source>
</evidence>
<feature type="binding site" evidence="7">
    <location>
        <position position="201"/>
    </location>
    <ligand>
        <name>substrate</name>
    </ligand>
</feature>
<feature type="domain" description="Glycosyl hydrolase family 36 N-terminal" evidence="9">
    <location>
        <begin position="28"/>
        <end position="286"/>
    </location>
</feature>
<dbReference type="InterPro" id="IPR002252">
    <property type="entry name" value="Glyco_hydro_36"/>
</dbReference>
<keyword evidence="4 5" id="KW-0326">Glycosidase</keyword>
<feature type="binding site" evidence="7">
    <location>
        <position position="442"/>
    </location>
    <ligand>
        <name>substrate</name>
    </ligand>
</feature>
<feature type="active site" description="Proton donor" evidence="6">
    <location>
        <position position="543"/>
    </location>
</feature>
<accession>A0A3M2LTS3</accession>
<evidence type="ECO:0000259" key="8">
    <source>
        <dbReference type="Pfam" id="PF16874"/>
    </source>
</evidence>
<feature type="domain" description="Glycosyl hydrolase family 36 C-terminal" evidence="8">
    <location>
        <begin position="647"/>
        <end position="729"/>
    </location>
</feature>
<reference evidence="10 11" key="1">
    <citation type="submission" date="2018-10" db="EMBL/GenBank/DDBJ databases">
        <title>Isolation, diversity and antifungal activity of actinobacteria from wheat.</title>
        <authorList>
            <person name="Han C."/>
        </authorList>
    </citation>
    <scope>NUCLEOTIDE SEQUENCE [LARGE SCALE GENOMIC DNA]</scope>
    <source>
        <strain evidence="10 11">NEAU-YY642</strain>
    </source>
</reference>
<dbReference type="FunFam" id="3.20.20.70:FF:000118">
    <property type="entry name" value="Alpha-galactosidase"/>
    <property type="match status" value="1"/>
</dbReference>
<evidence type="ECO:0000313" key="11">
    <source>
        <dbReference type="Proteomes" id="UP000278673"/>
    </source>
</evidence>
<dbReference type="PANTHER" id="PTHR43053:SF3">
    <property type="entry name" value="ALPHA-GALACTOSIDASE C-RELATED"/>
    <property type="match status" value="1"/>
</dbReference>
<dbReference type="InterPro" id="IPR050985">
    <property type="entry name" value="Alpha-glycosidase_related"/>
</dbReference>
<dbReference type="PRINTS" id="PR00743">
    <property type="entry name" value="GLHYDRLASE36"/>
</dbReference>
<evidence type="ECO:0000256" key="3">
    <source>
        <dbReference type="ARBA" id="ARBA00022801"/>
    </source>
</evidence>
<dbReference type="Pfam" id="PF02065">
    <property type="entry name" value="Melibiase"/>
    <property type="match status" value="1"/>
</dbReference>
<evidence type="ECO:0000256" key="7">
    <source>
        <dbReference type="PIRSR" id="PIRSR005536-2"/>
    </source>
</evidence>
<name>A0A3M2LTS3_9ACTN</name>
<feature type="active site" description="Nucleophile" evidence="6">
    <location>
        <position position="477"/>
    </location>
</feature>
<keyword evidence="11" id="KW-1185">Reference proteome</keyword>
<dbReference type="GO" id="GO:0016052">
    <property type="term" value="P:carbohydrate catabolic process"/>
    <property type="evidence" value="ECO:0007669"/>
    <property type="project" value="InterPro"/>
</dbReference>
<evidence type="ECO:0000259" key="9">
    <source>
        <dbReference type="Pfam" id="PF16875"/>
    </source>
</evidence>
<evidence type="ECO:0000256" key="4">
    <source>
        <dbReference type="ARBA" id="ARBA00023295"/>
    </source>
</evidence>
<dbReference type="GO" id="GO:0004557">
    <property type="term" value="F:alpha-galactosidase activity"/>
    <property type="evidence" value="ECO:0007669"/>
    <property type="project" value="UniProtKB-UniRule"/>
</dbReference>
<protein>
    <recommendedName>
        <fullName evidence="2 5">Alpha-galactosidase</fullName>
        <ecNumber evidence="2 5">3.2.1.22</ecNumber>
    </recommendedName>
</protein>
<dbReference type="InterPro" id="IPR017853">
    <property type="entry name" value="GH"/>
</dbReference>
<sequence length="742" mass="80375">MAPAESPSLVQLRSAGVSLVVDLTGPRLPRVLHWGSDLGPLGPEGLTALAANGAFPASPGDPDDPTRTDNWNIPPAVGLLAEHGAGWQGFPGLLGHRPGGADWSPLLAVETVEVIAPAGDVDAVGPAPLPGPARAIRIVAGDPVAALALTVELELTDAGLLRTRATVRNDHPELPYTLDGLGLTLPVPTQADELFDLTGRWTRERAPQRQPFHLGSWTRETRRGRPGHDAPLLLAAGTAGFGFRHGEIWALHLAWSGNHRLWAERLPTGQAVLGAGELPMPGEITLAPGARYTAPWLYAGHSDAGFDGLTARFHDQLRARPHHPRKPRPVVLNTWEAVYFDHDLDRLRRLADLGAEIGVERYVLDDGWFRGRRDDSAGLGDWYVDETVWPGGLHPLVDHVRGLGLEFGLWVEPEMVNPDSDLARAHPEWIMATGGRLPGELRGQQVLDLTHPGAYAHVHERLDALLTEYPIDYLKWDHNRELADAGHQPGGEAAVHGQTLAVYRLMDRLRADHPGLEIESCSGGGARVDLGILEHADRIWGSDCNDALERQSINRWTTALVPPELVGSHVGAARSHTTGRTHDLAFRAGTALFGHFGIEWDLTRASERERRELAGWIAHYKRLRGLLHGGRVVRVDHPDPALWVHGVVAPDRAEAVFALVAVGTSATWPHGRVRLPGLDPAAGYRLAVLPPGLETPGLGRGRPAWCGDEGATGLRGSVLERAGLQLPTLHPEQLVLLHLTKE</sequence>
<proteinExistence type="inferred from homology"/>
<dbReference type="EC" id="3.2.1.22" evidence="2 5"/>
<feature type="binding site" evidence="7">
    <location>
        <begin position="475"/>
        <end position="479"/>
    </location>
    <ligand>
        <name>substrate</name>
    </ligand>
</feature>
<dbReference type="Gene3D" id="2.60.40.1180">
    <property type="entry name" value="Golgi alpha-mannosidase II"/>
    <property type="match status" value="1"/>
</dbReference>
<comment type="catalytic activity">
    <reaction evidence="1 5">
        <text>Hydrolysis of terminal, non-reducing alpha-D-galactose residues in alpha-D-galactosides, including galactose oligosaccharides, galactomannans and galactolipids.</text>
        <dbReference type="EC" id="3.2.1.22"/>
    </reaction>
</comment>
<evidence type="ECO:0000256" key="5">
    <source>
        <dbReference type="PIRNR" id="PIRNR005536"/>
    </source>
</evidence>
<dbReference type="InterPro" id="IPR013785">
    <property type="entry name" value="Aldolase_TIM"/>
</dbReference>
<feature type="binding site" evidence="7">
    <location>
        <begin position="365"/>
        <end position="366"/>
    </location>
    <ligand>
        <name>substrate</name>
    </ligand>
</feature>
<dbReference type="Proteomes" id="UP000278673">
    <property type="component" value="Unassembled WGS sequence"/>
</dbReference>
<comment type="similarity">
    <text evidence="5">Belongs to the glycosyl hydrolase.</text>
</comment>
<dbReference type="InterPro" id="IPR013780">
    <property type="entry name" value="Glyco_hydro_b"/>
</dbReference>
<evidence type="ECO:0000256" key="1">
    <source>
        <dbReference type="ARBA" id="ARBA00001255"/>
    </source>
</evidence>
<dbReference type="EMBL" id="RFFJ01000094">
    <property type="protein sequence ID" value="RMI38288.1"/>
    <property type="molecule type" value="Genomic_DNA"/>
</dbReference>
<dbReference type="SUPFAM" id="SSF51445">
    <property type="entry name" value="(Trans)glycosidases"/>
    <property type="match status" value="1"/>
</dbReference>
<keyword evidence="3 5" id="KW-0378">Hydrolase</keyword>
<dbReference type="PANTHER" id="PTHR43053">
    <property type="entry name" value="GLYCOSIDASE FAMILY 31"/>
    <property type="match status" value="1"/>
</dbReference>
<dbReference type="AlphaFoldDB" id="A0A3M2LTS3"/>
<feature type="binding site" evidence="7">
    <location>
        <position position="543"/>
    </location>
    <ligand>
        <name>substrate</name>
    </ligand>
</feature>
<gene>
    <name evidence="10" type="ORF">EBN88_17175</name>
</gene>
<dbReference type="PIRSF" id="PIRSF005536">
    <property type="entry name" value="Agal"/>
    <property type="match status" value="1"/>
</dbReference>
<dbReference type="Gene3D" id="3.20.20.70">
    <property type="entry name" value="Aldolase class I"/>
    <property type="match status" value="1"/>
</dbReference>
<dbReference type="Pfam" id="PF16875">
    <property type="entry name" value="Glyco_hydro_36N"/>
    <property type="match status" value="1"/>
</dbReference>
<evidence type="ECO:0000256" key="2">
    <source>
        <dbReference type="ARBA" id="ARBA00012755"/>
    </source>
</evidence>
<feature type="binding site" evidence="7">
    <location>
        <position position="521"/>
    </location>
    <ligand>
        <name>substrate</name>
    </ligand>
</feature>
<dbReference type="InterPro" id="IPR031704">
    <property type="entry name" value="Glyco_hydro_36_N"/>
</dbReference>
<dbReference type="PROSITE" id="PS00512">
    <property type="entry name" value="ALPHA_GALACTOSIDASE"/>
    <property type="match status" value="1"/>
</dbReference>